<feature type="transmembrane region" description="Helical" evidence="6">
    <location>
        <begin position="34"/>
        <end position="49"/>
    </location>
</feature>
<dbReference type="PANTHER" id="PTHR30619:SF1">
    <property type="entry name" value="RECOMBINATION PROTEIN 2"/>
    <property type="match status" value="1"/>
</dbReference>
<keyword evidence="5 6" id="KW-0472">Membrane</keyword>
<feature type="domain" description="Metallo-beta-lactamase" evidence="7">
    <location>
        <begin position="514"/>
        <end position="724"/>
    </location>
</feature>
<evidence type="ECO:0000313" key="8">
    <source>
        <dbReference type="EMBL" id="RSU16402.1"/>
    </source>
</evidence>
<accession>A0A430B7U8</accession>
<dbReference type="NCBIfam" id="TIGR00361">
    <property type="entry name" value="ComEC_Rec2"/>
    <property type="match status" value="1"/>
</dbReference>
<dbReference type="Pfam" id="PF00753">
    <property type="entry name" value="Lactamase_B"/>
    <property type="match status" value="1"/>
</dbReference>
<evidence type="ECO:0000313" key="9">
    <source>
        <dbReference type="Proteomes" id="UP000288028"/>
    </source>
</evidence>
<feature type="transmembrane region" description="Helical" evidence="6">
    <location>
        <begin position="239"/>
        <end position="262"/>
    </location>
</feature>
<dbReference type="InterPro" id="IPR004797">
    <property type="entry name" value="Competence_ComEC/Rec2"/>
</dbReference>
<evidence type="ECO:0000256" key="3">
    <source>
        <dbReference type="ARBA" id="ARBA00022692"/>
    </source>
</evidence>
<dbReference type="InterPro" id="IPR001279">
    <property type="entry name" value="Metallo-B-lactamas"/>
</dbReference>
<evidence type="ECO:0000256" key="1">
    <source>
        <dbReference type="ARBA" id="ARBA00004651"/>
    </source>
</evidence>
<dbReference type="EMBL" id="NGKB01000002">
    <property type="protein sequence ID" value="RSU16402.1"/>
    <property type="molecule type" value="Genomic_DNA"/>
</dbReference>
<reference evidence="8 9" key="1">
    <citation type="submission" date="2017-05" db="EMBL/GenBank/DDBJ databases">
        <title>Vagococcus spp. assemblies.</title>
        <authorList>
            <person name="Gulvik C.A."/>
        </authorList>
    </citation>
    <scope>NUCLEOTIDE SEQUENCE [LARGE SCALE GENOMIC DNA]</scope>
    <source>
        <strain evidence="8 9">SS1714</strain>
    </source>
</reference>
<evidence type="ECO:0000256" key="4">
    <source>
        <dbReference type="ARBA" id="ARBA00022989"/>
    </source>
</evidence>
<keyword evidence="2" id="KW-1003">Cell membrane</keyword>
<dbReference type="CDD" id="cd07731">
    <property type="entry name" value="ComA-like_MBL-fold"/>
    <property type="match status" value="1"/>
</dbReference>
<dbReference type="InterPro" id="IPR035681">
    <property type="entry name" value="ComA-like_MBL"/>
</dbReference>
<gene>
    <name evidence="8" type="ORF">CBF28_02425</name>
</gene>
<keyword evidence="9" id="KW-1185">Reference proteome</keyword>
<dbReference type="OrthoDB" id="9761531at2"/>
<organism evidence="8 9">
    <name type="scientific">Vagococcus carniphilus</name>
    <dbReference type="NCBI Taxonomy" id="218144"/>
    <lineage>
        <taxon>Bacteria</taxon>
        <taxon>Bacillati</taxon>
        <taxon>Bacillota</taxon>
        <taxon>Bacilli</taxon>
        <taxon>Lactobacillales</taxon>
        <taxon>Enterococcaceae</taxon>
        <taxon>Vagococcus</taxon>
    </lineage>
</organism>
<dbReference type="SMART" id="SM00849">
    <property type="entry name" value="Lactamase_B"/>
    <property type="match status" value="1"/>
</dbReference>
<keyword evidence="3 6" id="KW-0812">Transmembrane</keyword>
<comment type="caution">
    <text evidence="8">The sequence shown here is derived from an EMBL/GenBank/DDBJ whole genome shotgun (WGS) entry which is preliminary data.</text>
</comment>
<dbReference type="Proteomes" id="UP000288028">
    <property type="component" value="Unassembled WGS sequence"/>
</dbReference>
<dbReference type="Pfam" id="PF03772">
    <property type="entry name" value="Competence"/>
    <property type="match status" value="1"/>
</dbReference>
<comment type="subcellular location">
    <subcellularLocation>
        <location evidence="1">Cell membrane</location>
        <topology evidence="1">Multi-pass membrane protein</topology>
    </subcellularLocation>
</comment>
<sequence length="773" mass="89856">MGLISTLKKSRGYYFFPIIAFVLSLLTLKERQPVLLIVLILLCIRILCLKRKEIFILTCCLLVSSLFFFHLFESKEKNAVSENTELKVYPDTIKLDGDLLSFKAKDSSTRQTMLVKYRLQDEKEKAYFSSNWRTLVIQGEFEEQEVEGVRNLNGFDYAHYLEITNISKQIKLIHIQSMKQEKIPWYQLNWKLKELRRACIVHNQKQFGLLTQNYMNSLLFGFQDNTPENYQQTWKKLGVAHLFSLSGMHIYFFLTLFDYILLRLSICRDKVFKLNLLFTFILVSLTGMGPGMVRAGLQHVIKRLNQRFEWILSPLDCWSLALFINCLFSPYVLLTVGGQLTYYLTFLIIVILPIIEKIENVFYQGIFFNMLLSTLSLPLIWYYFYEWNLLSFIVNLILGPVLFIVIMPLLLLSFLTSFVLINNHFIWLEKILILFQSIGNKTNELTLFKQVVGKLPFWLLIMLILSQIFILIEWEKRNSWLNRKIIVLGSLTLLVPFSKYLNPFGTLAIVDIGQGDSIFLQLPFHQGNYLLDTGGVLGFEVEEWQKRSDKRSADYTVIPYLKSMGVKELDTVFISHAHEDHFGDLDRIGESIDVKSICYGPGSYEQSNFRKCLALSQFKRTRKKAITNQDRWQKHGINLNCLYPTETGDGQNNDSLVMMLTIKEKRILLTGDLEKEGENDLMNQEDINLKADILKAGHHGSNTSSQPDFLEKISPKIAIISCGKNNRYNHPSKETLDNFGEISTKVYRTDLNGMIYFKWSLFSNYFSEAFVMK</sequence>
<feature type="transmembrane region" description="Helical" evidence="6">
    <location>
        <begin position="340"/>
        <end position="355"/>
    </location>
</feature>
<dbReference type="GO" id="GO:0030420">
    <property type="term" value="P:establishment of competence for transformation"/>
    <property type="evidence" value="ECO:0007669"/>
    <property type="project" value="InterPro"/>
</dbReference>
<evidence type="ECO:0000259" key="7">
    <source>
        <dbReference type="SMART" id="SM00849"/>
    </source>
</evidence>
<dbReference type="Gene3D" id="3.60.15.10">
    <property type="entry name" value="Ribonuclease Z/Hydroxyacylglutathione hydrolase-like"/>
    <property type="match status" value="1"/>
</dbReference>
<feature type="transmembrane region" description="Helical" evidence="6">
    <location>
        <begin position="396"/>
        <end position="421"/>
    </location>
</feature>
<feature type="transmembrane region" description="Helical" evidence="6">
    <location>
        <begin position="361"/>
        <end position="384"/>
    </location>
</feature>
<dbReference type="InterPro" id="IPR052159">
    <property type="entry name" value="Competence_DNA_uptake"/>
</dbReference>
<feature type="transmembrane region" description="Helical" evidence="6">
    <location>
        <begin position="455"/>
        <end position="474"/>
    </location>
</feature>
<evidence type="ECO:0000256" key="6">
    <source>
        <dbReference type="SAM" id="Phobius"/>
    </source>
</evidence>
<dbReference type="InterPro" id="IPR036866">
    <property type="entry name" value="RibonucZ/Hydroxyglut_hydro"/>
</dbReference>
<keyword evidence="4 6" id="KW-1133">Transmembrane helix</keyword>
<evidence type="ECO:0000256" key="5">
    <source>
        <dbReference type="ARBA" id="ARBA00023136"/>
    </source>
</evidence>
<name>A0A430B7U8_9ENTE</name>
<feature type="transmembrane region" description="Helical" evidence="6">
    <location>
        <begin position="12"/>
        <end position="28"/>
    </location>
</feature>
<dbReference type="PANTHER" id="PTHR30619">
    <property type="entry name" value="DNA INTERNALIZATION/COMPETENCE PROTEIN COMEC/REC2"/>
    <property type="match status" value="1"/>
</dbReference>
<dbReference type="InterPro" id="IPR004477">
    <property type="entry name" value="ComEC_N"/>
</dbReference>
<feature type="transmembrane region" description="Helical" evidence="6">
    <location>
        <begin position="274"/>
        <end position="293"/>
    </location>
</feature>
<dbReference type="AlphaFoldDB" id="A0A430B7U8"/>
<dbReference type="NCBIfam" id="TIGR00360">
    <property type="entry name" value="ComEC_N-term"/>
    <property type="match status" value="1"/>
</dbReference>
<feature type="transmembrane region" description="Helical" evidence="6">
    <location>
        <begin position="54"/>
        <end position="72"/>
    </location>
</feature>
<dbReference type="SUPFAM" id="SSF56281">
    <property type="entry name" value="Metallo-hydrolase/oxidoreductase"/>
    <property type="match status" value="1"/>
</dbReference>
<proteinExistence type="predicted"/>
<protein>
    <submittedName>
        <fullName evidence="8">DNA internalization-related competence protein ComEC/Rec2</fullName>
    </submittedName>
</protein>
<evidence type="ECO:0000256" key="2">
    <source>
        <dbReference type="ARBA" id="ARBA00022475"/>
    </source>
</evidence>
<dbReference type="GO" id="GO:0005886">
    <property type="term" value="C:plasma membrane"/>
    <property type="evidence" value="ECO:0007669"/>
    <property type="project" value="UniProtKB-SubCell"/>
</dbReference>